<organism evidence="2 3">
    <name type="scientific">Streptococcus oriscaviae</name>
    <dbReference type="NCBI Taxonomy" id="2781599"/>
    <lineage>
        <taxon>Bacteria</taxon>
        <taxon>Bacillati</taxon>
        <taxon>Bacillota</taxon>
        <taxon>Bacilli</taxon>
        <taxon>Lactobacillales</taxon>
        <taxon>Streptococcaceae</taxon>
        <taxon>Streptococcus</taxon>
    </lineage>
</organism>
<keyword evidence="3" id="KW-1185">Reference proteome</keyword>
<feature type="transmembrane region" description="Helical" evidence="1">
    <location>
        <begin position="6"/>
        <end position="25"/>
    </location>
</feature>
<feature type="transmembrane region" description="Helical" evidence="1">
    <location>
        <begin position="65"/>
        <end position="86"/>
    </location>
</feature>
<dbReference type="RefSeq" id="WP_212570049.1">
    <property type="nucleotide sequence ID" value="NZ_CP073084.1"/>
</dbReference>
<sequence length="92" mass="11115">MRWFKYWFLGNIICQLLLLLTIYLVSQFTPEAVWLIFLNYYAGVASFLQFPFMWLGYKLKQEWQWWQLVLLWLLTFSIAFFISVMAQNSGLG</sequence>
<proteinExistence type="predicted"/>
<feature type="transmembrane region" description="Helical" evidence="1">
    <location>
        <begin position="32"/>
        <end position="53"/>
    </location>
</feature>
<dbReference type="Proteomes" id="UP000677616">
    <property type="component" value="Chromosome"/>
</dbReference>
<name>A0ABX7YJT7_9STRE</name>
<gene>
    <name evidence="2" type="ORF">INT76_08665</name>
</gene>
<evidence type="ECO:0000313" key="2">
    <source>
        <dbReference type="EMBL" id="QUE53892.1"/>
    </source>
</evidence>
<reference evidence="2 3" key="1">
    <citation type="submission" date="2021-04" db="EMBL/GenBank/DDBJ databases">
        <title>Complete genome sequence of a novel Streptococcus species.</title>
        <authorList>
            <person name="Teng J.L.L."/>
        </authorList>
    </citation>
    <scope>NUCLEOTIDE SEQUENCE [LARGE SCALE GENOMIC DNA]</scope>
    <source>
        <strain evidence="2 3">HKU75</strain>
    </source>
</reference>
<keyword evidence="1" id="KW-0472">Membrane</keyword>
<evidence type="ECO:0000313" key="3">
    <source>
        <dbReference type="Proteomes" id="UP000677616"/>
    </source>
</evidence>
<keyword evidence="1" id="KW-0812">Transmembrane</keyword>
<keyword evidence="1" id="KW-1133">Transmembrane helix</keyword>
<dbReference type="EMBL" id="CP073084">
    <property type="protein sequence ID" value="QUE53892.1"/>
    <property type="molecule type" value="Genomic_DNA"/>
</dbReference>
<protein>
    <submittedName>
        <fullName evidence="2">Uncharacterized protein</fullName>
    </submittedName>
</protein>
<evidence type="ECO:0000256" key="1">
    <source>
        <dbReference type="SAM" id="Phobius"/>
    </source>
</evidence>
<accession>A0ABX7YJT7</accession>